<sequence length="417" mass="44737">MTNPLSSRVAIAGVFDIANYGDQLFPLVAAYRLAKYGIEVVAISPVSQHTLRSDAVQPHDLTWLMTTDEAIDAVLIGGGNILYNLRVDYTAIWQLDRSKFGRGQHTGLWLGASIAASFRDIPFGFNAPGVPYPFSGPVAQDVLKPALEAADVVAVRDEASARIARVAQADVSVVPDTAIDISSMWPRRSLDPVLSAVQERLGLDGKPYAAIHLRANPGDDAHIADVARHLDAFCAGQQLQAVLVAIGDDMGDSLTARSLQAAMTSRAFVLDGSATLREVAAIIANAQAFVGGSLHGYITAAAYGVPGVIVTAHPQNKFSGFLKWMRRPQDFAGTWQKACQTVTEQLWEGSKPVVPGEIRAALDWHWDSVAEMVQNPDRRRKERAAFLRTMIGRASSRQGMGWLLSPSAAAAKSAGAT</sequence>
<evidence type="ECO:0000313" key="3">
    <source>
        <dbReference type="Proteomes" id="UP000643405"/>
    </source>
</evidence>
<reference evidence="2" key="1">
    <citation type="submission" date="2020-09" db="EMBL/GenBank/DDBJ databases">
        <title>Genome seq and assembly of Tianweitania sp.</title>
        <authorList>
            <person name="Chhetri G."/>
        </authorList>
    </citation>
    <scope>NUCLEOTIDE SEQUENCE</scope>
    <source>
        <strain evidence="2">Rool2</strain>
    </source>
</reference>
<organism evidence="2 3">
    <name type="scientific">Oryzicola mucosus</name>
    <dbReference type="NCBI Taxonomy" id="2767425"/>
    <lineage>
        <taxon>Bacteria</taxon>
        <taxon>Pseudomonadati</taxon>
        <taxon>Pseudomonadota</taxon>
        <taxon>Alphaproteobacteria</taxon>
        <taxon>Hyphomicrobiales</taxon>
        <taxon>Phyllobacteriaceae</taxon>
        <taxon>Oryzicola</taxon>
    </lineage>
</organism>
<evidence type="ECO:0000259" key="1">
    <source>
        <dbReference type="Pfam" id="PF04230"/>
    </source>
</evidence>
<proteinExistence type="predicted"/>
<dbReference type="RefSeq" id="WP_188164642.1">
    <property type="nucleotide sequence ID" value="NZ_JACVVX010000003.1"/>
</dbReference>
<dbReference type="Proteomes" id="UP000643405">
    <property type="component" value="Unassembled WGS sequence"/>
</dbReference>
<gene>
    <name evidence="2" type="ORF">ICI42_11100</name>
</gene>
<comment type="caution">
    <text evidence="2">The sequence shown here is derived from an EMBL/GenBank/DDBJ whole genome shotgun (WGS) entry which is preliminary data.</text>
</comment>
<accession>A0A8J6PVR6</accession>
<evidence type="ECO:0000313" key="2">
    <source>
        <dbReference type="EMBL" id="MBD0415202.1"/>
    </source>
</evidence>
<dbReference type="GO" id="GO:0016740">
    <property type="term" value="F:transferase activity"/>
    <property type="evidence" value="ECO:0007669"/>
    <property type="project" value="UniProtKB-KW"/>
</dbReference>
<dbReference type="PANTHER" id="PTHR36836:SF1">
    <property type="entry name" value="COLANIC ACID BIOSYNTHESIS PROTEIN WCAK"/>
    <property type="match status" value="1"/>
</dbReference>
<keyword evidence="3" id="KW-1185">Reference proteome</keyword>
<keyword evidence="2" id="KW-0808">Transferase</keyword>
<dbReference type="Gene3D" id="3.40.50.2000">
    <property type="entry name" value="Glycogen Phosphorylase B"/>
    <property type="match status" value="1"/>
</dbReference>
<dbReference type="Pfam" id="PF04230">
    <property type="entry name" value="PS_pyruv_trans"/>
    <property type="match status" value="1"/>
</dbReference>
<name>A0A8J6PVR6_9HYPH</name>
<dbReference type="EMBL" id="JACVVX010000003">
    <property type="protein sequence ID" value="MBD0415202.1"/>
    <property type="molecule type" value="Genomic_DNA"/>
</dbReference>
<dbReference type="InterPro" id="IPR007345">
    <property type="entry name" value="Polysacch_pyruvyl_Trfase"/>
</dbReference>
<dbReference type="PANTHER" id="PTHR36836">
    <property type="entry name" value="COLANIC ACID BIOSYNTHESIS PROTEIN WCAK"/>
    <property type="match status" value="1"/>
</dbReference>
<protein>
    <submittedName>
        <fullName evidence="2">Polysaccharide pyruvyl transferase family protein</fullName>
    </submittedName>
</protein>
<dbReference type="AlphaFoldDB" id="A0A8J6PVR6"/>
<dbReference type="SUPFAM" id="SSF53756">
    <property type="entry name" value="UDP-Glycosyltransferase/glycogen phosphorylase"/>
    <property type="match status" value="1"/>
</dbReference>
<feature type="domain" description="Polysaccharide pyruvyl transferase" evidence="1">
    <location>
        <begin position="19"/>
        <end position="311"/>
    </location>
</feature>